<accession>A0A7X6R161</accession>
<dbReference type="PANTHER" id="PTHR33744:SF1">
    <property type="entry name" value="DNA-BINDING TRANSCRIPTIONAL ACTIVATOR ADER"/>
    <property type="match status" value="1"/>
</dbReference>
<proteinExistence type="predicted"/>
<dbReference type="Gene3D" id="1.10.10.2840">
    <property type="entry name" value="PucR C-terminal helix-turn-helix domain"/>
    <property type="match status" value="1"/>
</dbReference>
<protein>
    <submittedName>
        <fullName evidence="2">PucR family transcriptional regulator</fullName>
    </submittedName>
</protein>
<dbReference type="InterPro" id="IPR025736">
    <property type="entry name" value="PucR_C-HTH_dom"/>
</dbReference>
<dbReference type="EMBL" id="JAAXOS010000001">
    <property type="protein sequence ID" value="NKY24940.1"/>
    <property type="molecule type" value="Genomic_DNA"/>
</dbReference>
<evidence type="ECO:0000313" key="3">
    <source>
        <dbReference type="Proteomes" id="UP000540698"/>
    </source>
</evidence>
<comment type="caution">
    <text evidence="2">The sequence shown here is derived from an EMBL/GenBank/DDBJ whole genome shotgun (WGS) entry which is preliminary data.</text>
</comment>
<dbReference type="Pfam" id="PF13556">
    <property type="entry name" value="HTH_30"/>
    <property type="match status" value="1"/>
</dbReference>
<feature type="domain" description="PucR C-terminal helix-turn-helix" evidence="1">
    <location>
        <begin position="329"/>
        <end position="376"/>
    </location>
</feature>
<keyword evidence="3" id="KW-1185">Reference proteome</keyword>
<dbReference type="AlphaFoldDB" id="A0A7X6R161"/>
<gene>
    <name evidence="2" type="ORF">HGB38_01615</name>
</gene>
<dbReference type="PANTHER" id="PTHR33744">
    <property type="entry name" value="CARBOHYDRATE DIACID REGULATOR"/>
    <property type="match status" value="1"/>
</dbReference>
<reference evidence="2 3" key="1">
    <citation type="submission" date="2020-04" db="EMBL/GenBank/DDBJ databases">
        <title>MicrobeNet Type strains.</title>
        <authorList>
            <person name="Nicholson A.C."/>
        </authorList>
    </citation>
    <scope>NUCLEOTIDE SEQUENCE [LARGE SCALE GENOMIC DNA]</scope>
    <source>
        <strain evidence="2 3">DSM 44956</strain>
    </source>
</reference>
<evidence type="ECO:0000259" key="1">
    <source>
        <dbReference type="Pfam" id="PF13556"/>
    </source>
</evidence>
<dbReference type="Proteomes" id="UP000540698">
    <property type="component" value="Unassembled WGS sequence"/>
</dbReference>
<evidence type="ECO:0000313" key="2">
    <source>
        <dbReference type="EMBL" id="NKY24940.1"/>
    </source>
</evidence>
<organism evidence="2 3">
    <name type="scientific">Nocardia gamkensis</name>
    <dbReference type="NCBI Taxonomy" id="352869"/>
    <lineage>
        <taxon>Bacteria</taxon>
        <taxon>Bacillati</taxon>
        <taxon>Actinomycetota</taxon>
        <taxon>Actinomycetes</taxon>
        <taxon>Mycobacteriales</taxon>
        <taxon>Nocardiaceae</taxon>
        <taxon>Nocardia</taxon>
    </lineage>
</organism>
<name>A0A7X6R161_9NOCA</name>
<dbReference type="InterPro" id="IPR051448">
    <property type="entry name" value="CdaR-like_regulators"/>
</dbReference>
<sequence length="391" mass="42690">MQRRRSNESVRDETVAFLTKNGTTTIEQSLSGADAEVESHALLPVELRKASGECLRAIFFGAISTFERGAKFEECDLAPLREVAGMYANSGFSSAEVLRAPSAGIRRGMQYIFSECNTHLVAGIIEFNAFSRKAVPSFNHMMIASYHETLLASGKMCSPHELAGQALTQGGIADSILASLGMSDCRFYTVLVCAPYDSNAIRGNGLSLRRVGNVLERAGILWTLTEERLILLVPNTIDKSAADALHRQVADGSNFPLASALASPVSMNDIPDAVKDCVDTISTILRLKHPPGCYDTRHLLFDRLILSADPGMRRKAADLMQEVVSKTKLADTLAGWIEHGGNRAKTARILDIHPRTLDYRLRSIRSLTGLDPTDPSYMPLYRCASISWLAG</sequence>
<dbReference type="RefSeq" id="WP_157113826.1">
    <property type="nucleotide sequence ID" value="NZ_JAAXOS010000001.1"/>
</dbReference>
<dbReference type="InterPro" id="IPR042070">
    <property type="entry name" value="PucR_C-HTH_sf"/>
</dbReference>